<dbReference type="AlphaFoldDB" id="A0A1M4UL32"/>
<dbReference type="Pfam" id="PF01555">
    <property type="entry name" value="N6_N4_Mtase"/>
    <property type="match status" value="1"/>
</dbReference>
<dbReference type="InterPro" id="IPR002295">
    <property type="entry name" value="N4/N6-MTase_EcoPI_Mod-like"/>
</dbReference>
<dbReference type="PRINTS" id="PR00506">
    <property type="entry name" value="D21N6MTFRASE"/>
</dbReference>
<evidence type="ECO:0000256" key="4">
    <source>
        <dbReference type="ARBA" id="ARBA00022691"/>
    </source>
</evidence>
<dbReference type="PROSITE" id="PS00092">
    <property type="entry name" value="N6_MTASE"/>
    <property type="match status" value="1"/>
</dbReference>
<keyword evidence="4" id="KW-0949">S-adenosyl-L-methionine</keyword>
<dbReference type="PIRSF" id="PIRSF015855">
    <property type="entry name" value="TypeIII_Mtase_mKpnI"/>
    <property type="match status" value="1"/>
</dbReference>
<dbReference type="Gene3D" id="3.40.50.150">
    <property type="entry name" value="Vaccinia Virus protein VP39"/>
    <property type="match status" value="1"/>
</dbReference>
<evidence type="ECO:0000256" key="5">
    <source>
        <dbReference type="ARBA" id="ARBA00022747"/>
    </source>
</evidence>
<dbReference type="STRING" id="1123404.SAMN02745784_01146"/>
<comment type="similarity">
    <text evidence="1">Belongs to the N(4)/N(6)-methyltransferase family.</text>
</comment>
<accession>A0A1M4UL32</accession>
<dbReference type="Proteomes" id="UP000184114">
    <property type="component" value="Unassembled WGS sequence"/>
</dbReference>
<proteinExistence type="inferred from homology"/>
<dbReference type="InterPro" id="IPR002052">
    <property type="entry name" value="DNA_methylase_N6_adenine_CS"/>
</dbReference>
<organism evidence="7 8">
    <name type="scientific">Tissierella praeacuta DSM 18095</name>
    <dbReference type="NCBI Taxonomy" id="1123404"/>
    <lineage>
        <taxon>Bacteria</taxon>
        <taxon>Bacillati</taxon>
        <taxon>Bacillota</taxon>
        <taxon>Tissierellia</taxon>
        <taxon>Tissierellales</taxon>
        <taxon>Tissierellaceae</taxon>
        <taxon>Tissierella</taxon>
    </lineage>
</organism>
<dbReference type="InterPro" id="IPR002941">
    <property type="entry name" value="DNA_methylase_N4/N6"/>
</dbReference>
<dbReference type="EMBL" id="FQTY01000003">
    <property type="protein sequence ID" value="SHE57358.1"/>
    <property type="molecule type" value="Genomic_DNA"/>
</dbReference>
<evidence type="ECO:0000256" key="1">
    <source>
        <dbReference type="ARBA" id="ARBA00006594"/>
    </source>
</evidence>
<dbReference type="GO" id="GO:0008170">
    <property type="term" value="F:N-methyltransferase activity"/>
    <property type="evidence" value="ECO:0007669"/>
    <property type="project" value="InterPro"/>
</dbReference>
<sequence>MDKLNMKSKDMTKDNIEKIERLFPNVITEIKDKDGNITKAIDFELLQQELSGEIVEGNKERYQLTWPGKKEAILMGNTPINKTLRPVKEDSVDWDNTENLYIEGDNLEVIKLLQESYLNKIKCIYIDPPYNTGKDFVYRDNFTQDKDEYLEESGQVDEEGNRLFLNTDANGRYHSDWLTMMYTRLKLARNLLSEDGVIFISIDDNEVHNLRKICDEIFGERNFVCNFIWQKTYSTKNNNKYVSEDHDYIFCYARNLNSIEEFKRLNRTEKSNEQYKYDDNDGRGLYRLDNITASGQRGYNIKHNGKVYKEPYPSGWRFKEDTMYELINDNRIYLPEDENKRPQVKRYLNEQKGLISKTILQHELVGHTDSANRNLFRLLGDLVFDYPKPVELMNYLIGLISDNDSIILDFFSGSATTAHAVMQLNAEDGGNRKYIMVQLPEETDEKSEAYKAGYKTIAEIGKERIRRAAKKIKKETNADIDYGFRVFKVDSSNMKDIYYLPNELTQMKLHELEANIKEDRTGLDLLSQVILEAGLPLSLPMETKIISGKEVYFVDENALIACFEKNIDESLIREIAKMKPLKAVFRDNSFKDCPSRINLEEIFKSMSPTTEIKVL</sequence>
<keyword evidence="8" id="KW-1185">Reference proteome</keyword>
<evidence type="ECO:0000313" key="8">
    <source>
        <dbReference type="Proteomes" id="UP000184114"/>
    </source>
</evidence>
<name>A0A1M4UL32_9FIRM</name>
<dbReference type="SUPFAM" id="SSF53335">
    <property type="entry name" value="S-adenosyl-L-methionine-dependent methyltransferases"/>
    <property type="match status" value="1"/>
</dbReference>
<gene>
    <name evidence="7" type="ORF">SAMN02745784_01146</name>
</gene>
<dbReference type="GO" id="GO:0009307">
    <property type="term" value="P:DNA restriction-modification system"/>
    <property type="evidence" value="ECO:0007669"/>
    <property type="project" value="UniProtKB-KW"/>
</dbReference>
<keyword evidence="2 7" id="KW-0489">Methyltransferase</keyword>
<evidence type="ECO:0000259" key="6">
    <source>
        <dbReference type="Pfam" id="PF01555"/>
    </source>
</evidence>
<keyword evidence="5" id="KW-0680">Restriction system</keyword>
<reference evidence="8" key="1">
    <citation type="submission" date="2016-11" db="EMBL/GenBank/DDBJ databases">
        <authorList>
            <person name="Varghese N."/>
            <person name="Submissions S."/>
        </authorList>
    </citation>
    <scope>NUCLEOTIDE SEQUENCE [LARGE SCALE GENOMIC DNA]</scope>
    <source>
        <strain evidence="8">DSM 18095</strain>
    </source>
</reference>
<evidence type="ECO:0000256" key="3">
    <source>
        <dbReference type="ARBA" id="ARBA00022679"/>
    </source>
</evidence>
<evidence type="ECO:0000313" key="7">
    <source>
        <dbReference type="EMBL" id="SHE57358.1"/>
    </source>
</evidence>
<dbReference type="GO" id="GO:0032259">
    <property type="term" value="P:methylation"/>
    <property type="evidence" value="ECO:0007669"/>
    <property type="project" value="UniProtKB-KW"/>
</dbReference>
<dbReference type="RefSeq" id="WP_072974145.1">
    <property type="nucleotide sequence ID" value="NZ_FQTY01000003.1"/>
</dbReference>
<dbReference type="InterPro" id="IPR029063">
    <property type="entry name" value="SAM-dependent_MTases_sf"/>
</dbReference>
<evidence type="ECO:0000256" key="2">
    <source>
        <dbReference type="ARBA" id="ARBA00022603"/>
    </source>
</evidence>
<protein>
    <submittedName>
        <fullName evidence="7">Adenine-specific DNA-methyltransferase</fullName>
    </submittedName>
</protein>
<feature type="domain" description="DNA methylase N-4/N-6" evidence="6">
    <location>
        <begin position="121"/>
        <end position="439"/>
    </location>
</feature>
<keyword evidence="3 7" id="KW-0808">Transferase</keyword>
<dbReference type="GeneID" id="90996038"/>
<dbReference type="GO" id="GO:0003677">
    <property type="term" value="F:DNA binding"/>
    <property type="evidence" value="ECO:0007669"/>
    <property type="project" value="InterPro"/>
</dbReference>